<sequence length="1427" mass="166474">MELETDQRQGGLKRPHMIEVFGAEWNTNAKQPKESEEKETIRYSKMNTNTYKKRAGTSGIQGQLYETKLISLIYFRMIHDDSIKQFSLATNRDDIGAFDDISFKADVKGFEKPLAVFIQAKHRENDKLLTFTSKTDLTKYFGSYLEIRRAFEQSSKDMIFGGKFDETECFFVMYTTAKDNPNNKTYEGNFAEYLNELIGTGGYCTQPSYTDEDLDFLCKIVIEEEITTLAEQLAKFICDESNSEMSTNNDIMLRYHVILALNVFDVSEIQPEGHRIASFRQDFFTNNEEFIVLIKNILCLEVLKRRKSEKTDGHSLLLKFFDEPSEITTLSKLMESVLTFKNNKLEFISKSNTDDERRQLDKAKVPQSDVYKAAELAAKEYLLSLKLKVPASFGNKDLTIRGKVEKVEKRLNHLTSKIKEILELSKPNNIVTIDESLGDGFLQLNGGIASAVGNILIFNETSKLLQFSDNCESLSNLAKRWYELLTSEIHNLHEYKLDVKVKNFPKLSFERGDHDVNLVKDFYSKLLFYTNQADQNGVEEILREEIEDKPCNDANNFKVRSDVIFLKYHDEIQKLWMAPKVGSYLTKKSKIYESAVSNTMSEPLMGLLNILHMIKNKDYKFNENAIKQFELHGEIVGTAIRTGSCVLTVAKVEQYLGNTDHVVLDLEYIFKLPLKSHNNLCKELTDASKEKILIIVCDNFQHSKNSSKRFRDIAKAVDGKQTIITLNKTSVDIVAEYFYQASNVLIDDSTVFTDLSDDSQKKLLATAKVKFQDANVSLETIVDDESAKLVDEEILNQLINNETIVIGKTVCDCYYEKAKPFYIDRRVSRTHKQGDDDFVDVKDKVVNTLYDLEEDVVLITAMPGMGKSTLLTHLSLKTKELDPKIWILRINLLEHSKMFSKWQDDKTVINTLESLKFICQVALSEESDGLNKECKVFIELEESPNGIVNLNRCSGGNLTLFQLNMFLHFYNRGKLIFVFDGFDEIFPHYEREALSLLKSVRSYPRQHKVWITSRSFNHIKSILEQEFGQSYEIEHFNRLEQDTYLYTYWKSKILLENLNNAQIQNVHDFVHFMKENVPTGEFCIYSKIQHKPYFKVYMNFLEYLKVESIATDIDFSYAEYNSNMMEFDSRKSVLTYFTNDFIAPPLHLYLLAEYFHNKIIELEKTDNKWNIEVTGYIFYEYYLETKLRKIRFQEKNKIDIFNPDNKIAYENERADSVAKHKKLGAYAMFYPHVEVFEEAELREIEDIIDKLRDGRDKNGLIRTVVDNIPLFVHMSFAEYFAVEYICDFLKNENSEEKQVELWKFVLNVMFYHCGVEIFDIFNTKMKVDDVLRGVAERDKKIIFHLLYEQKNRGVVVRYSDYEKSDKKSRGMDFDRTDRYMLNLSMFSYLWENSLIDQNIEVDFEKFFNIYYFVTKHDRSFTVPYKCK</sequence>
<evidence type="ECO:0000259" key="1">
    <source>
        <dbReference type="Pfam" id="PF05729"/>
    </source>
</evidence>
<dbReference type="EMBL" id="JARGEI010000032">
    <property type="protein sequence ID" value="KAJ8704057.1"/>
    <property type="molecule type" value="Genomic_DNA"/>
</dbReference>
<keyword evidence="3" id="KW-1185">Reference proteome</keyword>
<dbReference type="Pfam" id="PF05729">
    <property type="entry name" value="NACHT"/>
    <property type="match status" value="1"/>
</dbReference>
<accession>A0AAD7Y637</accession>
<organism evidence="2 3">
    <name type="scientific">Mythimna separata</name>
    <name type="common">Oriental armyworm</name>
    <name type="synonym">Pseudaletia separata</name>
    <dbReference type="NCBI Taxonomy" id="271217"/>
    <lineage>
        <taxon>Eukaryota</taxon>
        <taxon>Metazoa</taxon>
        <taxon>Ecdysozoa</taxon>
        <taxon>Arthropoda</taxon>
        <taxon>Hexapoda</taxon>
        <taxon>Insecta</taxon>
        <taxon>Pterygota</taxon>
        <taxon>Neoptera</taxon>
        <taxon>Endopterygota</taxon>
        <taxon>Lepidoptera</taxon>
        <taxon>Glossata</taxon>
        <taxon>Ditrysia</taxon>
        <taxon>Noctuoidea</taxon>
        <taxon>Noctuidae</taxon>
        <taxon>Noctuinae</taxon>
        <taxon>Hadenini</taxon>
        <taxon>Mythimna</taxon>
    </lineage>
</organism>
<name>A0AAD7Y637_MYTSE</name>
<proteinExistence type="predicted"/>
<feature type="domain" description="NACHT" evidence="1">
    <location>
        <begin position="856"/>
        <end position="1050"/>
    </location>
</feature>
<dbReference type="Proteomes" id="UP001231518">
    <property type="component" value="Chromosome 31"/>
</dbReference>
<reference evidence="2" key="1">
    <citation type="submission" date="2023-03" db="EMBL/GenBank/DDBJ databases">
        <title>Chromosome-level genomes of two armyworms, Mythimna separata and Mythimna loreyi, provide insights into the biosynthesis and reception of sex pheromones.</title>
        <authorList>
            <person name="Zhao H."/>
        </authorList>
    </citation>
    <scope>NUCLEOTIDE SEQUENCE</scope>
    <source>
        <strain evidence="2">BeijingLab</strain>
        <tissue evidence="2">Pupa</tissue>
    </source>
</reference>
<dbReference type="Gene3D" id="3.40.50.300">
    <property type="entry name" value="P-loop containing nucleotide triphosphate hydrolases"/>
    <property type="match status" value="1"/>
</dbReference>
<protein>
    <recommendedName>
        <fullName evidence="1">NACHT domain-containing protein</fullName>
    </recommendedName>
</protein>
<dbReference type="InterPro" id="IPR027417">
    <property type="entry name" value="P-loop_NTPase"/>
</dbReference>
<evidence type="ECO:0000313" key="3">
    <source>
        <dbReference type="Proteomes" id="UP001231518"/>
    </source>
</evidence>
<comment type="caution">
    <text evidence="2">The sequence shown here is derived from an EMBL/GenBank/DDBJ whole genome shotgun (WGS) entry which is preliminary data.</text>
</comment>
<evidence type="ECO:0000313" key="2">
    <source>
        <dbReference type="EMBL" id="KAJ8704057.1"/>
    </source>
</evidence>
<dbReference type="InterPro" id="IPR007111">
    <property type="entry name" value="NACHT_NTPase"/>
</dbReference>
<dbReference type="SUPFAM" id="SSF52540">
    <property type="entry name" value="P-loop containing nucleoside triphosphate hydrolases"/>
    <property type="match status" value="1"/>
</dbReference>
<gene>
    <name evidence="2" type="ORF">PYW07_013351</name>
</gene>